<organism evidence="1 2">
    <name type="scientific">Acropora cervicornis</name>
    <name type="common">Staghorn coral</name>
    <dbReference type="NCBI Taxonomy" id="6130"/>
    <lineage>
        <taxon>Eukaryota</taxon>
        <taxon>Metazoa</taxon>
        <taxon>Cnidaria</taxon>
        <taxon>Anthozoa</taxon>
        <taxon>Hexacorallia</taxon>
        <taxon>Scleractinia</taxon>
        <taxon>Astrocoeniina</taxon>
        <taxon>Acroporidae</taxon>
        <taxon>Acropora</taxon>
    </lineage>
</organism>
<dbReference type="EMBL" id="JARQWQ010000067">
    <property type="protein sequence ID" value="KAK2554803.1"/>
    <property type="molecule type" value="Genomic_DNA"/>
</dbReference>
<evidence type="ECO:0000313" key="1">
    <source>
        <dbReference type="EMBL" id="KAK2554803.1"/>
    </source>
</evidence>
<protein>
    <submittedName>
        <fullName evidence="1">Uncharacterized protein</fullName>
    </submittedName>
</protein>
<dbReference type="Proteomes" id="UP001249851">
    <property type="component" value="Unassembled WGS sequence"/>
</dbReference>
<keyword evidence="2" id="KW-1185">Reference proteome</keyword>
<proteinExistence type="predicted"/>
<gene>
    <name evidence="1" type="ORF">P5673_023774</name>
</gene>
<accession>A0AAD9Q525</accession>
<evidence type="ECO:0000313" key="2">
    <source>
        <dbReference type="Proteomes" id="UP001249851"/>
    </source>
</evidence>
<name>A0AAD9Q525_ACRCE</name>
<reference evidence="1" key="2">
    <citation type="journal article" date="2023" name="Science">
        <title>Genomic signatures of disease resistance in endangered staghorn corals.</title>
        <authorList>
            <person name="Vollmer S.V."/>
            <person name="Selwyn J.D."/>
            <person name="Despard B.A."/>
            <person name="Roesel C.L."/>
        </authorList>
    </citation>
    <scope>NUCLEOTIDE SEQUENCE</scope>
    <source>
        <strain evidence="1">K2</strain>
    </source>
</reference>
<sequence>MVFCRLIILQKYFYSLVIGMKLNMAVCGYPVDHINHFKPQKLFEQVRNLGLSIEHWPSWLSRELSTASATPANNEDEEE</sequence>
<dbReference type="AlphaFoldDB" id="A0AAD9Q525"/>
<reference evidence="1" key="1">
    <citation type="journal article" date="2023" name="G3 (Bethesda)">
        <title>Whole genome assembly and annotation of the endangered Caribbean coral Acropora cervicornis.</title>
        <authorList>
            <person name="Selwyn J.D."/>
            <person name="Vollmer S.V."/>
        </authorList>
    </citation>
    <scope>NUCLEOTIDE SEQUENCE</scope>
    <source>
        <strain evidence="1">K2</strain>
    </source>
</reference>
<comment type="caution">
    <text evidence="1">The sequence shown here is derived from an EMBL/GenBank/DDBJ whole genome shotgun (WGS) entry which is preliminary data.</text>
</comment>